<protein>
    <recommendedName>
        <fullName evidence="3">YecA family protein</fullName>
    </recommendedName>
</protein>
<keyword evidence="2" id="KW-1185">Reference proteome</keyword>
<dbReference type="AlphaFoldDB" id="A0A840BL85"/>
<dbReference type="NCBIfam" id="TIGR02292">
    <property type="entry name" value="ygfB_yecA"/>
    <property type="match status" value="1"/>
</dbReference>
<dbReference type="SUPFAM" id="SSF101327">
    <property type="entry name" value="YgfB-like"/>
    <property type="match status" value="1"/>
</dbReference>
<dbReference type="EMBL" id="JACIET010000002">
    <property type="protein sequence ID" value="MBB4014321.1"/>
    <property type="molecule type" value="Genomic_DNA"/>
</dbReference>
<reference evidence="1 2" key="1">
    <citation type="submission" date="2020-08" db="EMBL/GenBank/DDBJ databases">
        <title>Genomic Encyclopedia of Type Strains, Phase IV (KMG-IV): sequencing the most valuable type-strain genomes for metagenomic binning, comparative biology and taxonomic classification.</title>
        <authorList>
            <person name="Goeker M."/>
        </authorList>
    </citation>
    <scope>NUCLEOTIDE SEQUENCE [LARGE SCALE GENOMIC DNA]</scope>
    <source>
        <strain evidence="1 2">DSM 106739</strain>
    </source>
</reference>
<evidence type="ECO:0000313" key="1">
    <source>
        <dbReference type="EMBL" id="MBB4014321.1"/>
    </source>
</evidence>
<organism evidence="1 2">
    <name type="scientific">Niveibacterium umoris</name>
    <dbReference type="NCBI Taxonomy" id="1193620"/>
    <lineage>
        <taxon>Bacteria</taxon>
        <taxon>Pseudomonadati</taxon>
        <taxon>Pseudomonadota</taxon>
        <taxon>Betaproteobacteria</taxon>
        <taxon>Rhodocyclales</taxon>
        <taxon>Rhodocyclaceae</taxon>
        <taxon>Niveibacterium</taxon>
    </lineage>
</organism>
<proteinExistence type="predicted"/>
<dbReference type="RefSeq" id="WP_183636219.1">
    <property type="nucleotide sequence ID" value="NZ_BAABLE010000005.1"/>
</dbReference>
<dbReference type="InterPro" id="IPR036255">
    <property type="entry name" value="YgfB-like_sf"/>
</dbReference>
<accession>A0A840BL85</accession>
<comment type="caution">
    <text evidence="1">The sequence shown here is derived from an EMBL/GenBank/DDBJ whole genome shotgun (WGS) entry which is preliminary data.</text>
</comment>
<dbReference type="Gene3D" id="3.10.450.50">
    <property type="match status" value="1"/>
</dbReference>
<evidence type="ECO:0008006" key="3">
    <source>
        <dbReference type="Google" id="ProtNLM"/>
    </source>
</evidence>
<dbReference type="Proteomes" id="UP000561045">
    <property type="component" value="Unassembled WGS sequence"/>
</dbReference>
<dbReference type="InterPro" id="IPR011978">
    <property type="entry name" value="YgfB-like"/>
</dbReference>
<gene>
    <name evidence="1" type="ORF">GGR36_003667</name>
</gene>
<dbReference type="Pfam" id="PF02810">
    <property type="entry name" value="SEC-C"/>
    <property type="match status" value="1"/>
</dbReference>
<dbReference type="InterPro" id="IPR004027">
    <property type="entry name" value="SEC_C_motif"/>
</dbReference>
<evidence type="ECO:0000313" key="2">
    <source>
        <dbReference type="Proteomes" id="UP000561045"/>
    </source>
</evidence>
<dbReference type="Gene3D" id="1.20.120.740">
    <property type="entry name" value="YgfB uncharacterised protein family UPF0149, PF03695"/>
    <property type="match status" value="1"/>
</dbReference>
<sequence length="239" mass="26963">MNTEIEIHQPLSDDEFDALDDLLARFPDSLSLEEMDGLFCALVVGPEMVPPSEWVPAVLGVEEPEWESEAQARETIELLMRHWNTVATGFREDWSGVSAEEGSESMYFPLLDDPDESGHPLAEGWARGFRDGLEWMEEEHWDALEEDEECVTLLNLIAAMDSGEKSPGHPLTEDERDEVLSPLVAGLQYLYGFWRRYMRVVTAPRVPIRAPELPGRNDLCPCGSGKKFKKCCGSPEKLH</sequence>
<dbReference type="SUPFAM" id="SSF103642">
    <property type="entry name" value="Sec-C motif"/>
    <property type="match status" value="1"/>
</dbReference>
<dbReference type="Pfam" id="PF03695">
    <property type="entry name" value="UPF0149"/>
    <property type="match status" value="1"/>
</dbReference>
<name>A0A840BL85_9RHOO</name>